<evidence type="ECO:0000313" key="3">
    <source>
        <dbReference type="Proteomes" id="UP000702954"/>
    </source>
</evidence>
<keyword evidence="3" id="KW-1185">Reference proteome</keyword>
<dbReference type="CDD" id="cd03886">
    <property type="entry name" value="M20_Acy1"/>
    <property type="match status" value="1"/>
</dbReference>
<dbReference type="NCBIfam" id="TIGR01891">
    <property type="entry name" value="amidohydrolases"/>
    <property type="match status" value="1"/>
</dbReference>
<reference evidence="2 3" key="1">
    <citation type="journal article" date="2018" name="Int. J. Syst. Evol. Microbiol.">
        <title>Draft Genome Sequence of Faecalimonas umbilicata JCM 30896T, an Acetate-Producing Bacterium Isolated from Human Feces.</title>
        <authorList>
            <person name="Sakamoto M."/>
            <person name="Ikeyama N."/>
            <person name="Yuki M."/>
            <person name="Ohkuma M."/>
        </authorList>
    </citation>
    <scope>NUCLEOTIDE SEQUENCE [LARGE SCALE GENOMIC DNA]</scope>
    <source>
        <strain evidence="2 3">EGH7</strain>
    </source>
</reference>
<dbReference type="Proteomes" id="UP000702954">
    <property type="component" value="Unassembled WGS sequence"/>
</dbReference>
<dbReference type="PANTHER" id="PTHR11014:SF63">
    <property type="entry name" value="METALLOPEPTIDASE, PUTATIVE (AFU_ORTHOLOGUE AFUA_6G09600)-RELATED"/>
    <property type="match status" value="1"/>
</dbReference>
<dbReference type="Gene3D" id="3.40.630.10">
    <property type="entry name" value="Zn peptidases"/>
    <property type="match status" value="1"/>
</dbReference>
<protein>
    <submittedName>
        <fullName evidence="2">N-acyl-L-amino acid amidohydrolase</fullName>
    </submittedName>
</protein>
<gene>
    <name evidence="2" type="ORF">FAEUMB_07510</name>
</gene>
<feature type="domain" description="Peptidase M20 dimerisation" evidence="1">
    <location>
        <begin position="187"/>
        <end position="275"/>
    </location>
</feature>
<dbReference type="InterPro" id="IPR011650">
    <property type="entry name" value="Peptidase_M20_dimer"/>
</dbReference>
<dbReference type="SUPFAM" id="SSF55031">
    <property type="entry name" value="Bacterial exopeptidase dimerisation domain"/>
    <property type="match status" value="1"/>
</dbReference>
<sequence>MDREYEMIQKYLVKVRRNLHQIPELGTHLPKTQKYVCEELKKMGIPYWCSEKDSGIIAEIRGRYEGKTVALRADMDALPLQEQNAVSYRSRHEGCMHACGHDAHMAILLGAAKILQEERDGMHGNVRLIFQTAEEISRGSEIAISNGCLKDVAAIFGLHIGNILGKEIPTGTLIFPRACCMASFDKFIICVKGQSCHGSTPEKGVDPVNIAAHLLIALQTIQTREISGTASSVITVGKITGGTQYNVIPDQVVLEGTIRALDETVRQYIARRIKGLAVAISAMFGGSCECEIIWGAPPVVNDETMAELAAKAVSDLFEPKDIIEDFSIPNMGGEDFANYLLEVPGAFFFLSSSNEKKGTDIPHHNPTFNIDEDVMWKGTVTFVRIVHNMLQIEKK</sequence>
<dbReference type="SUPFAM" id="SSF53187">
    <property type="entry name" value="Zn-dependent exopeptidases"/>
    <property type="match status" value="1"/>
</dbReference>
<dbReference type="PIRSF" id="PIRSF005962">
    <property type="entry name" value="Pept_M20D_amidohydro"/>
    <property type="match status" value="1"/>
</dbReference>
<name>A0ABQ0QUZ3_9FIRM</name>
<proteinExistence type="predicted"/>
<dbReference type="InterPro" id="IPR002933">
    <property type="entry name" value="Peptidase_M20"/>
</dbReference>
<evidence type="ECO:0000313" key="2">
    <source>
        <dbReference type="EMBL" id="GBU04210.1"/>
    </source>
</evidence>
<dbReference type="EMBL" id="BHEO01000002">
    <property type="protein sequence ID" value="GBU04210.1"/>
    <property type="molecule type" value="Genomic_DNA"/>
</dbReference>
<dbReference type="Pfam" id="PF07687">
    <property type="entry name" value="M20_dimer"/>
    <property type="match status" value="1"/>
</dbReference>
<dbReference type="Pfam" id="PF01546">
    <property type="entry name" value="Peptidase_M20"/>
    <property type="match status" value="1"/>
</dbReference>
<accession>A0ABQ0QUZ3</accession>
<dbReference type="InterPro" id="IPR036264">
    <property type="entry name" value="Bact_exopeptidase_dim_dom"/>
</dbReference>
<evidence type="ECO:0000259" key="1">
    <source>
        <dbReference type="Pfam" id="PF07687"/>
    </source>
</evidence>
<comment type="caution">
    <text evidence="2">The sequence shown here is derived from an EMBL/GenBank/DDBJ whole genome shotgun (WGS) entry which is preliminary data.</text>
</comment>
<dbReference type="InterPro" id="IPR017439">
    <property type="entry name" value="Amidohydrolase"/>
</dbReference>
<organism evidence="2 3">
    <name type="scientific">Faecalimonas umbilicata</name>
    <dbReference type="NCBI Taxonomy" id="1912855"/>
    <lineage>
        <taxon>Bacteria</taxon>
        <taxon>Bacillati</taxon>
        <taxon>Bacillota</taxon>
        <taxon>Clostridia</taxon>
        <taxon>Lachnospirales</taxon>
        <taxon>Lachnospiraceae</taxon>
        <taxon>Faecalimonas</taxon>
    </lineage>
</organism>
<dbReference type="PANTHER" id="PTHR11014">
    <property type="entry name" value="PEPTIDASE M20 FAMILY MEMBER"/>
    <property type="match status" value="1"/>
</dbReference>
<dbReference type="Gene3D" id="3.30.70.360">
    <property type="match status" value="1"/>
</dbReference>